<gene>
    <name evidence="2" type="ORF">CALCODRAFT_495470</name>
</gene>
<sequence length="106" mass="11319">MSIPAPPSRFSSGNRTVSTCDELCSSGTWPDPGSNHQHPAPGARIVSPLLPSFLPPFLPSFLPPFRPSASTPSDPHTSWRPEQRTPPFSRADSPPPSSQPTAGHEP</sequence>
<keyword evidence="3" id="KW-1185">Reference proteome</keyword>
<organism evidence="2 3">
    <name type="scientific">Calocera cornea HHB12733</name>
    <dbReference type="NCBI Taxonomy" id="1353952"/>
    <lineage>
        <taxon>Eukaryota</taxon>
        <taxon>Fungi</taxon>
        <taxon>Dikarya</taxon>
        <taxon>Basidiomycota</taxon>
        <taxon>Agaricomycotina</taxon>
        <taxon>Dacrymycetes</taxon>
        <taxon>Dacrymycetales</taxon>
        <taxon>Dacrymycetaceae</taxon>
        <taxon>Calocera</taxon>
    </lineage>
</organism>
<proteinExistence type="predicted"/>
<accession>A0A165GFF0</accession>
<feature type="region of interest" description="Disordered" evidence="1">
    <location>
        <begin position="61"/>
        <end position="106"/>
    </location>
</feature>
<dbReference type="InParanoid" id="A0A165GFF0"/>
<dbReference type="EMBL" id="KV423956">
    <property type="protein sequence ID" value="KZT58000.1"/>
    <property type="molecule type" value="Genomic_DNA"/>
</dbReference>
<evidence type="ECO:0000256" key="1">
    <source>
        <dbReference type="SAM" id="MobiDB-lite"/>
    </source>
</evidence>
<feature type="compositionally biased region" description="Polar residues" evidence="1">
    <location>
        <begin position="9"/>
        <end position="19"/>
    </location>
</feature>
<evidence type="ECO:0000313" key="3">
    <source>
        <dbReference type="Proteomes" id="UP000076842"/>
    </source>
</evidence>
<dbReference type="Proteomes" id="UP000076842">
    <property type="component" value="Unassembled WGS sequence"/>
</dbReference>
<protein>
    <submittedName>
        <fullName evidence="2">Uncharacterized protein</fullName>
    </submittedName>
</protein>
<reference evidence="2 3" key="1">
    <citation type="journal article" date="2016" name="Mol. Biol. Evol.">
        <title>Comparative Genomics of Early-Diverging Mushroom-Forming Fungi Provides Insights into the Origins of Lignocellulose Decay Capabilities.</title>
        <authorList>
            <person name="Nagy L.G."/>
            <person name="Riley R."/>
            <person name="Tritt A."/>
            <person name="Adam C."/>
            <person name="Daum C."/>
            <person name="Floudas D."/>
            <person name="Sun H."/>
            <person name="Yadav J.S."/>
            <person name="Pangilinan J."/>
            <person name="Larsson K.H."/>
            <person name="Matsuura K."/>
            <person name="Barry K."/>
            <person name="Labutti K."/>
            <person name="Kuo R."/>
            <person name="Ohm R.A."/>
            <person name="Bhattacharya S.S."/>
            <person name="Shirouzu T."/>
            <person name="Yoshinaga Y."/>
            <person name="Martin F.M."/>
            <person name="Grigoriev I.V."/>
            <person name="Hibbett D.S."/>
        </authorList>
    </citation>
    <scope>NUCLEOTIDE SEQUENCE [LARGE SCALE GENOMIC DNA]</scope>
    <source>
        <strain evidence="2 3">HHB12733</strain>
    </source>
</reference>
<dbReference type="AlphaFoldDB" id="A0A165GFF0"/>
<feature type="region of interest" description="Disordered" evidence="1">
    <location>
        <begin position="1"/>
        <end position="45"/>
    </location>
</feature>
<name>A0A165GFF0_9BASI</name>
<evidence type="ECO:0000313" key="2">
    <source>
        <dbReference type="EMBL" id="KZT58000.1"/>
    </source>
</evidence>